<sequence length="75" mass="8828">MPKKRDYWDTPNPRDLPAPPAGSEKQRYYNEGDLVWYCRVGPNPGVMSNLEKVRDDETSEVHEVPVERIRLRLPY</sequence>
<evidence type="ECO:0000313" key="3">
    <source>
        <dbReference type="Proteomes" id="UP001147747"/>
    </source>
</evidence>
<dbReference type="Proteomes" id="UP001147747">
    <property type="component" value="Unassembled WGS sequence"/>
</dbReference>
<gene>
    <name evidence="2" type="ORF">N7509_000794</name>
</gene>
<accession>A0A9X0BEE6</accession>
<dbReference type="GeneID" id="81364411"/>
<protein>
    <submittedName>
        <fullName evidence="2">Uncharacterized protein</fullName>
    </submittedName>
</protein>
<organism evidence="2 3">
    <name type="scientific">Penicillium cosmopolitanum</name>
    <dbReference type="NCBI Taxonomy" id="1131564"/>
    <lineage>
        <taxon>Eukaryota</taxon>
        <taxon>Fungi</taxon>
        <taxon>Dikarya</taxon>
        <taxon>Ascomycota</taxon>
        <taxon>Pezizomycotina</taxon>
        <taxon>Eurotiomycetes</taxon>
        <taxon>Eurotiomycetidae</taxon>
        <taxon>Eurotiales</taxon>
        <taxon>Aspergillaceae</taxon>
        <taxon>Penicillium</taxon>
    </lineage>
</organism>
<dbReference type="OrthoDB" id="4526171at2759"/>
<keyword evidence="3" id="KW-1185">Reference proteome</keyword>
<evidence type="ECO:0000313" key="2">
    <source>
        <dbReference type="EMBL" id="KAJ5414167.1"/>
    </source>
</evidence>
<proteinExistence type="predicted"/>
<feature type="region of interest" description="Disordered" evidence="1">
    <location>
        <begin position="1"/>
        <end position="26"/>
    </location>
</feature>
<dbReference type="EMBL" id="JAPZBU010000003">
    <property type="protein sequence ID" value="KAJ5414167.1"/>
    <property type="molecule type" value="Genomic_DNA"/>
</dbReference>
<comment type="caution">
    <text evidence="2">The sequence shown here is derived from an EMBL/GenBank/DDBJ whole genome shotgun (WGS) entry which is preliminary data.</text>
</comment>
<name>A0A9X0BEE6_9EURO</name>
<reference evidence="2" key="1">
    <citation type="submission" date="2022-12" db="EMBL/GenBank/DDBJ databases">
        <authorList>
            <person name="Petersen C."/>
        </authorList>
    </citation>
    <scope>NUCLEOTIDE SEQUENCE</scope>
    <source>
        <strain evidence="2">IBT 29677</strain>
    </source>
</reference>
<reference evidence="2" key="2">
    <citation type="journal article" date="2023" name="IMA Fungus">
        <title>Comparative genomic study of the Penicillium genus elucidates a diverse pangenome and 15 lateral gene transfer events.</title>
        <authorList>
            <person name="Petersen C."/>
            <person name="Sorensen T."/>
            <person name="Nielsen M.R."/>
            <person name="Sondergaard T.E."/>
            <person name="Sorensen J.L."/>
            <person name="Fitzpatrick D.A."/>
            <person name="Frisvad J.C."/>
            <person name="Nielsen K.L."/>
        </authorList>
    </citation>
    <scope>NUCLEOTIDE SEQUENCE</scope>
    <source>
        <strain evidence="2">IBT 29677</strain>
    </source>
</reference>
<dbReference type="AlphaFoldDB" id="A0A9X0BEE6"/>
<dbReference type="RefSeq" id="XP_056494013.1">
    <property type="nucleotide sequence ID" value="XM_056625431.1"/>
</dbReference>
<evidence type="ECO:0000256" key="1">
    <source>
        <dbReference type="SAM" id="MobiDB-lite"/>
    </source>
</evidence>